<sequence>MFTLIPSDPQVNVFQMWFDRQADEVWFTRTTWNGLCARITNVGESNGPAPYYGNPKVFADLYYSNGNIKERGIEISAAGTFKTYRQIQPPFGTS</sequence>
<evidence type="ECO:0000313" key="2">
    <source>
        <dbReference type="Proteomes" id="UP000261948"/>
    </source>
</evidence>
<keyword evidence="2" id="KW-1185">Reference proteome</keyword>
<name>A0A373FBV0_COMTE</name>
<comment type="caution">
    <text evidence="1">The sequence shown here is derived from an EMBL/GenBank/DDBJ whole genome shotgun (WGS) entry which is preliminary data.</text>
</comment>
<dbReference type="Proteomes" id="UP000261948">
    <property type="component" value="Unassembled WGS sequence"/>
</dbReference>
<dbReference type="OrthoDB" id="8375702at2"/>
<gene>
    <name evidence="1" type="ORF">DZC30_19495</name>
</gene>
<accession>A0A373FBV0</accession>
<dbReference type="AlphaFoldDB" id="A0A373FBV0"/>
<dbReference type="EMBL" id="QURR01000032">
    <property type="protein sequence ID" value="RGE40935.1"/>
    <property type="molecule type" value="Genomic_DNA"/>
</dbReference>
<reference evidence="1 2" key="1">
    <citation type="submission" date="2018-08" db="EMBL/GenBank/DDBJ databases">
        <title>Comamonas testosteroni strain SWCO2.</title>
        <authorList>
            <person name="Jiang N."/>
            <person name="Zhang X.Z."/>
        </authorList>
    </citation>
    <scope>NUCLEOTIDE SEQUENCE [LARGE SCALE GENOMIC DNA]</scope>
    <source>
        <strain evidence="1 2">SWCO2</strain>
    </source>
</reference>
<protein>
    <submittedName>
        <fullName evidence="1">Uncharacterized protein</fullName>
    </submittedName>
</protein>
<organism evidence="1 2">
    <name type="scientific">Comamonas testosteroni</name>
    <name type="common">Pseudomonas testosteroni</name>
    <dbReference type="NCBI Taxonomy" id="285"/>
    <lineage>
        <taxon>Bacteria</taxon>
        <taxon>Pseudomonadati</taxon>
        <taxon>Pseudomonadota</taxon>
        <taxon>Betaproteobacteria</taxon>
        <taxon>Burkholderiales</taxon>
        <taxon>Comamonadaceae</taxon>
        <taxon>Comamonas</taxon>
    </lineage>
</organism>
<proteinExistence type="predicted"/>
<evidence type="ECO:0000313" key="1">
    <source>
        <dbReference type="EMBL" id="RGE40935.1"/>
    </source>
</evidence>